<dbReference type="AlphaFoldDB" id="A0A9P0H7D9"/>
<gene>
    <name evidence="2" type="ORF">NEZAVI_LOCUS6724</name>
</gene>
<dbReference type="Proteomes" id="UP001152798">
    <property type="component" value="Chromosome 3"/>
</dbReference>
<evidence type="ECO:0000256" key="1">
    <source>
        <dbReference type="SAM" id="MobiDB-lite"/>
    </source>
</evidence>
<sequence>MPRKFNRYEKRQRPSDDFDFLSSSSGSESDSDPETDFVKEIRKQISDVVERLDINDFLLESDSGIEDCTTDDEEFAKMKRKIFERLLMLSKRASRLPHRRPL</sequence>
<organism evidence="2 3">
    <name type="scientific">Nezara viridula</name>
    <name type="common">Southern green stink bug</name>
    <name type="synonym">Cimex viridulus</name>
    <dbReference type="NCBI Taxonomy" id="85310"/>
    <lineage>
        <taxon>Eukaryota</taxon>
        <taxon>Metazoa</taxon>
        <taxon>Ecdysozoa</taxon>
        <taxon>Arthropoda</taxon>
        <taxon>Hexapoda</taxon>
        <taxon>Insecta</taxon>
        <taxon>Pterygota</taxon>
        <taxon>Neoptera</taxon>
        <taxon>Paraneoptera</taxon>
        <taxon>Hemiptera</taxon>
        <taxon>Heteroptera</taxon>
        <taxon>Panheteroptera</taxon>
        <taxon>Pentatomomorpha</taxon>
        <taxon>Pentatomoidea</taxon>
        <taxon>Pentatomidae</taxon>
        <taxon>Pentatominae</taxon>
        <taxon>Nezara</taxon>
    </lineage>
</organism>
<protein>
    <submittedName>
        <fullName evidence="2">Uncharacterized protein</fullName>
    </submittedName>
</protein>
<feature type="region of interest" description="Disordered" evidence="1">
    <location>
        <begin position="1"/>
        <end position="36"/>
    </location>
</feature>
<proteinExistence type="predicted"/>
<dbReference type="EMBL" id="OV725079">
    <property type="protein sequence ID" value="CAH1396709.1"/>
    <property type="molecule type" value="Genomic_DNA"/>
</dbReference>
<evidence type="ECO:0000313" key="3">
    <source>
        <dbReference type="Proteomes" id="UP001152798"/>
    </source>
</evidence>
<feature type="compositionally biased region" description="Basic and acidic residues" evidence="1">
    <location>
        <begin position="1"/>
        <end position="16"/>
    </location>
</feature>
<reference evidence="2" key="1">
    <citation type="submission" date="2022-01" db="EMBL/GenBank/DDBJ databases">
        <authorList>
            <person name="King R."/>
        </authorList>
    </citation>
    <scope>NUCLEOTIDE SEQUENCE</scope>
</reference>
<keyword evidence="3" id="KW-1185">Reference proteome</keyword>
<name>A0A9P0H7D9_NEZVI</name>
<evidence type="ECO:0000313" key="2">
    <source>
        <dbReference type="EMBL" id="CAH1396709.1"/>
    </source>
</evidence>
<accession>A0A9P0H7D9</accession>